<dbReference type="InterPro" id="IPR047187">
    <property type="entry name" value="SF1_C_Upf1"/>
</dbReference>
<keyword evidence="2" id="KW-0547">Nucleotide-binding</keyword>
<dbReference type="Pfam" id="PF13086">
    <property type="entry name" value="AAA_11"/>
    <property type="match status" value="1"/>
</dbReference>
<sequence length="1578" mass="172425">MTVHSDEVGGRVRRLLEFLRETVSAQSKPVRAYGPTTRLEWLYRRDRDVQVNANATAGDVVVRVVRVSVEPPPQLPEQLVDSVQGPVDRAVEPPTLARGAGTAESVLFRSWLTEWQTWATDDVKKRPLAELYLSVDRMREESHTQPETVEVVLASGLLSATVSGVPIDSHLVTQQVEVIRDEDTGDLLVKLTAGSSPRLEDRQLLLGLKGLHTASAASLAQKLGDIAGSPVARSASTILKEWSNSAISSITYVADHHVPPAARRGTLRESPALVLRRRTGFALVSYYDAMITALNDGADVPLGLQQLVESIESTDRLDWLARPTSELTPDVLFPLAANSAQSSIMQKLSLDTGVVVEGPPGTGKTHTIANLMSALLAQGQRVLVTSEKSQALRVLRDKLPSELQDLCVSITDLAKGGSEELDHSVSVIAGRLVDFEITQADRKIERIAGERYRAINKKYTLEEALTSTRSEESEVQNFGSHYEGTLSGVALQLAASAAELAWVPGPLYTESPPIASAQFAELAKVLVESELHAADRREQSFPDLSTELPSKTVVTRLCDTASSRASVSALADVPTAELRRLAALSRQVLARYTQLDGDLRVVLDGVLSGSLGYLWTRAREASTLLDDAKSADALVGTANVVVDRADLVALETYDAAARLYTEGRFDTLRWLRTPKEQTAVDELAITATVDGVPAQGGHAYRLVAEHIRALRSVDEAASLLADIGIRLPGRESRAARINEVDAAVRNVALVQDLVERIAKISDELEDRVALRTLDAVEGLLSDIEKALAGANARDALERLVRVADSFEAATGGANSTEALALSDALRTADREAFDAAVRGYARATVEQQQQLSMDILLRDLDAAAPTLRHLITSDRVTDWVAVADGFEDAWAWRWVNQHVEQHLIRPEASNLDDLYDEVDREISQLTGTLAAEKAWRECLQRMTSREMQALHTYQESISNIGVGNTKIAQRYRASARAAMQEAQSAVPAWIMPIGQVLSSIPAQQNVFDVVIVDEASQADISSLFLMWLAPRVIVVGDDKQCAPDRIQQVSDDTVFERLDSHLGDLPMHIRNNFSPRSSLFSLLRSRYNQRVRLREHFRSMPEIIEWSSQQFYRDTPLIPVRQFGAERLQPLMSTYVDGAETTGASATLINEVEALRLVERLCECISDPDYDGMTFGVVVLQSRAQVELIRSLITEAVPAEQRDSLRLRVGTPPDFQGDERDVMFVSMVVGAGSSSNALTNEMWQRRFNVAASRARDQLWLFHSVRAEDLSPSDLRTSLISYVQAAPTVPVPEMPQVVDEEALHSDFVSMTAQRVFVALRDRGYHVNSAIEINELVLDLVVTGVASKVAIECDDDRERSRDVVVERLRREMDLKRCGWTFGRVRASQVVVDVDTALAPIIEILDAVGILPGEVEIADAGRDANWKPVVLSANSNEDAPPDEEPMTPAPVVDTVVAPLPTVIEEKYPVRSSAVQVVELEPGETRPPKFDGSREIRVDSRYSTPRRSAPVKRVPVTKRPSPAVMPKRAPSKKPVVSTAPAAAATTGVGIETLPAAVQAALASLPAASLSTGRVIAVAAARD</sequence>
<dbReference type="EMBL" id="JAWLKF010000011">
    <property type="protein sequence ID" value="MDV6304472.1"/>
    <property type="molecule type" value="Genomic_DNA"/>
</dbReference>
<dbReference type="Pfam" id="PF18741">
    <property type="entry name" value="MTES_1575"/>
    <property type="match status" value="1"/>
</dbReference>
<proteinExistence type="inferred from homology"/>
<dbReference type="InterPro" id="IPR041677">
    <property type="entry name" value="DNA2/NAM7_AAA_11"/>
</dbReference>
<evidence type="ECO:0000259" key="8">
    <source>
        <dbReference type="Pfam" id="PF13087"/>
    </source>
</evidence>
<dbReference type="PANTHER" id="PTHR43788">
    <property type="entry name" value="DNA2/NAM7 HELICASE FAMILY MEMBER"/>
    <property type="match status" value="1"/>
</dbReference>
<dbReference type="Pfam" id="PF13087">
    <property type="entry name" value="AAA_12"/>
    <property type="match status" value="1"/>
</dbReference>
<evidence type="ECO:0000256" key="6">
    <source>
        <dbReference type="SAM" id="MobiDB-lite"/>
    </source>
</evidence>
<gene>
    <name evidence="10" type="ORF">R3P93_18075</name>
</gene>
<protein>
    <submittedName>
        <fullName evidence="10">AAA domain-containing protein</fullName>
    </submittedName>
</protein>
<organism evidence="10 11">
    <name type="scientific">Rhodococcus cerastii</name>
    <dbReference type="NCBI Taxonomy" id="908616"/>
    <lineage>
        <taxon>Bacteria</taxon>
        <taxon>Bacillati</taxon>
        <taxon>Actinomycetota</taxon>
        <taxon>Actinomycetes</taxon>
        <taxon>Mycobacteriales</taxon>
        <taxon>Nocardiaceae</taxon>
        <taxon>Rhodococcus</taxon>
    </lineage>
</organism>
<dbReference type="CDD" id="cd18808">
    <property type="entry name" value="SF1_C_Upf1"/>
    <property type="match status" value="1"/>
</dbReference>
<name>A0ABU4D5B1_9NOCA</name>
<accession>A0ABU4D5B1</accession>
<keyword evidence="11" id="KW-1185">Reference proteome</keyword>
<dbReference type="Proteomes" id="UP001186104">
    <property type="component" value="Unassembled WGS sequence"/>
</dbReference>
<evidence type="ECO:0000256" key="1">
    <source>
        <dbReference type="ARBA" id="ARBA00007913"/>
    </source>
</evidence>
<dbReference type="SUPFAM" id="SSF52540">
    <property type="entry name" value="P-loop containing nucleoside triphosphate hydrolases"/>
    <property type="match status" value="1"/>
</dbReference>
<evidence type="ECO:0000256" key="2">
    <source>
        <dbReference type="ARBA" id="ARBA00022741"/>
    </source>
</evidence>
<feature type="domain" description="Restriction endonuclease type II-like" evidence="9">
    <location>
        <begin position="1312"/>
        <end position="1401"/>
    </location>
</feature>
<keyword evidence="4" id="KW-0347">Helicase</keyword>
<evidence type="ECO:0000256" key="3">
    <source>
        <dbReference type="ARBA" id="ARBA00022801"/>
    </source>
</evidence>
<dbReference type="RefSeq" id="WP_317533660.1">
    <property type="nucleotide sequence ID" value="NZ_JAWLKF010000011.1"/>
</dbReference>
<keyword evidence="5" id="KW-0067">ATP-binding</keyword>
<dbReference type="InterPro" id="IPR049468">
    <property type="entry name" value="Restrct_endonuc-II-like_dom"/>
</dbReference>
<evidence type="ECO:0000256" key="5">
    <source>
        <dbReference type="ARBA" id="ARBA00022840"/>
    </source>
</evidence>
<feature type="domain" description="DNA2/NAM7 helicase helicase" evidence="7">
    <location>
        <begin position="338"/>
        <end position="437"/>
    </location>
</feature>
<evidence type="ECO:0000256" key="4">
    <source>
        <dbReference type="ARBA" id="ARBA00022806"/>
    </source>
</evidence>
<dbReference type="InterPro" id="IPR027417">
    <property type="entry name" value="P-loop_NTPase"/>
</dbReference>
<dbReference type="InterPro" id="IPR050534">
    <property type="entry name" value="Coronavir_polyprotein_1ab"/>
</dbReference>
<evidence type="ECO:0000259" key="7">
    <source>
        <dbReference type="Pfam" id="PF13086"/>
    </source>
</evidence>
<evidence type="ECO:0000313" key="11">
    <source>
        <dbReference type="Proteomes" id="UP001186104"/>
    </source>
</evidence>
<dbReference type="PANTHER" id="PTHR43788:SF8">
    <property type="entry name" value="DNA-BINDING PROTEIN SMUBP-2"/>
    <property type="match status" value="1"/>
</dbReference>
<reference evidence="10 11" key="1">
    <citation type="submission" date="2023-10" db="EMBL/GenBank/DDBJ databases">
        <title>Development of a sustainable strategy for remediation of hydrocarbon-contaminated territories based on the waste exchange concept.</title>
        <authorList>
            <person name="Krivoruchko A."/>
        </authorList>
    </citation>
    <scope>NUCLEOTIDE SEQUENCE [LARGE SCALE GENOMIC DNA]</scope>
    <source>
        <strain evidence="10 11">IEGM 1327</strain>
    </source>
</reference>
<comment type="similarity">
    <text evidence="1">Belongs to the DNA2/NAM7 helicase family.</text>
</comment>
<keyword evidence="3" id="KW-0378">Hydrolase</keyword>
<dbReference type="InterPro" id="IPR041679">
    <property type="entry name" value="DNA2/NAM7-like_C"/>
</dbReference>
<feature type="domain" description="DNA2/NAM7 helicase-like C-terminal" evidence="8">
    <location>
        <begin position="1077"/>
        <end position="1261"/>
    </location>
</feature>
<evidence type="ECO:0000313" key="10">
    <source>
        <dbReference type="EMBL" id="MDV6304472.1"/>
    </source>
</evidence>
<feature type="region of interest" description="Disordered" evidence="6">
    <location>
        <begin position="1497"/>
        <end position="1533"/>
    </location>
</feature>
<dbReference type="Gene3D" id="3.40.50.300">
    <property type="entry name" value="P-loop containing nucleotide triphosphate hydrolases"/>
    <property type="match status" value="3"/>
</dbReference>
<evidence type="ECO:0000259" key="9">
    <source>
        <dbReference type="Pfam" id="PF18741"/>
    </source>
</evidence>
<comment type="caution">
    <text evidence="10">The sequence shown here is derived from an EMBL/GenBank/DDBJ whole genome shotgun (WGS) entry which is preliminary data.</text>
</comment>